<reference evidence="2" key="1">
    <citation type="submission" date="2016-10" db="EMBL/GenBank/DDBJ databases">
        <authorList>
            <person name="Varghese N."/>
            <person name="Submissions S."/>
        </authorList>
    </citation>
    <scope>NUCLEOTIDE SEQUENCE [LARGE SCALE GENOMIC DNA]</scope>
    <source>
        <strain evidence="2">DSM 4002</strain>
    </source>
</reference>
<name>A0A1I5AHG5_9FLAO</name>
<proteinExistence type="predicted"/>
<feature type="non-terminal residue" evidence="1">
    <location>
        <position position="576"/>
    </location>
</feature>
<evidence type="ECO:0000313" key="2">
    <source>
        <dbReference type="Proteomes" id="UP000182961"/>
    </source>
</evidence>
<keyword evidence="2" id="KW-1185">Reference proteome</keyword>
<organism evidence="1 2">
    <name type="scientific">Flavobacterium succinicans</name>
    <dbReference type="NCBI Taxonomy" id="29536"/>
    <lineage>
        <taxon>Bacteria</taxon>
        <taxon>Pseudomonadati</taxon>
        <taxon>Bacteroidota</taxon>
        <taxon>Flavobacteriia</taxon>
        <taxon>Flavobacteriales</taxon>
        <taxon>Flavobacteriaceae</taxon>
        <taxon>Flavobacterium</taxon>
    </lineage>
</organism>
<dbReference type="AlphaFoldDB" id="A0A1I5AHG5"/>
<evidence type="ECO:0008006" key="3">
    <source>
        <dbReference type="Google" id="ProtNLM"/>
    </source>
</evidence>
<dbReference type="Proteomes" id="UP000182961">
    <property type="component" value="Unassembled WGS sequence"/>
</dbReference>
<sequence>VLGALVPSIDVATGQVSVPTNTPAGDYTIVYEICEKLNPTNCESATVTLTVTAPTIDAVTETTVVINGLPGGTTATLLANDTVNGNPVVIGTNPGQVTLTSVNVPSRLTLNADGTVTVDPNTPAGNYNVEYKICEVNNPLNCDIVTSIVVVGVAEIIAKNDEITVDNTIKEVKFRPFNSDYGNGFDTLDGKSITFDQITVTVTDIVLPGGQSFPVPKVDSLTKEIVIPASVPAGVYTIFYTICEKLNPTNCSDATITITVKNPVVKAEDDILPTVIGTIGSSNAGNVLEANSTKFDTINGVSATTSLVNISIVSPALPVVNGALVPVLNTTTGNVEVPKNTPAGIYTIAYSICDKINPTVCDEAIVTIKVAAIEAADDGLYEMESLFDKTIASVLLNDTLDGVVLTPETYNTITLTPISVPAGFTLRNDGSIEVKKGMPADTYTIVYEICTKKSPIVCDQATVRITVVAPIITATNDDYSNQPINSSKGAVLDVLVNDRINNGSVNSVQVVVSIVDSNGVAGVSVDAQGKITIPVGTPVGTYVLTYSICDVINPNNCATATVTIVVKDPCDFDDSD</sequence>
<protein>
    <recommendedName>
        <fullName evidence="3">Gliding motility-associated C-terminal domain-containing protein</fullName>
    </recommendedName>
</protein>
<feature type="non-terminal residue" evidence="1">
    <location>
        <position position="1"/>
    </location>
</feature>
<evidence type="ECO:0000313" key="1">
    <source>
        <dbReference type="EMBL" id="SFN61878.1"/>
    </source>
</evidence>
<accession>A0A1I5AHG5</accession>
<dbReference type="EMBL" id="FOUT01000044">
    <property type="protein sequence ID" value="SFN61878.1"/>
    <property type="molecule type" value="Genomic_DNA"/>
</dbReference>
<gene>
    <name evidence="1" type="ORF">SAMN05444143_1441</name>
</gene>